<dbReference type="AlphaFoldDB" id="A0A4U1IP29"/>
<protein>
    <submittedName>
        <fullName evidence="2">Uncharacterized protein</fullName>
    </submittedName>
</protein>
<accession>A0A4U1IP29</accession>
<evidence type="ECO:0000256" key="1">
    <source>
        <dbReference type="SAM" id="SignalP"/>
    </source>
</evidence>
<proteinExistence type="predicted"/>
<dbReference type="RefSeq" id="WP_136935550.1">
    <property type="nucleotide sequence ID" value="NZ_SSMQ01000091.1"/>
</dbReference>
<comment type="caution">
    <text evidence="2">The sequence shown here is derived from an EMBL/GenBank/DDBJ whole genome shotgun (WGS) entry which is preliminary data.</text>
</comment>
<feature type="signal peptide" evidence="1">
    <location>
        <begin position="1"/>
        <end position="20"/>
    </location>
</feature>
<feature type="chain" id="PRO_5020904263" evidence="1">
    <location>
        <begin position="21"/>
        <end position="118"/>
    </location>
</feature>
<dbReference type="Proteomes" id="UP000309215">
    <property type="component" value="Unassembled WGS sequence"/>
</dbReference>
<dbReference type="EMBL" id="SSMQ01000091">
    <property type="protein sequence ID" value="TKC95873.1"/>
    <property type="molecule type" value="Genomic_DNA"/>
</dbReference>
<evidence type="ECO:0000313" key="2">
    <source>
        <dbReference type="EMBL" id="TKC95873.1"/>
    </source>
</evidence>
<organism evidence="2 3">
    <name type="scientific">Polyangium fumosum</name>
    <dbReference type="NCBI Taxonomy" id="889272"/>
    <lineage>
        <taxon>Bacteria</taxon>
        <taxon>Pseudomonadati</taxon>
        <taxon>Myxococcota</taxon>
        <taxon>Polyangia</taxon>
        <taxon>Polyangiales</taxon>
        <taxon>Polyangiaceae</taxon>
        <taxon>Polyangium</taxon>
    </lineage>
</organism>
<gene>
    <name evidence="2" type="ORF">E8A74_46090</name>
</gene>
<evidence type="ECO:0000313" key="3">
    <source>
        <dbReference type="Proteomes" id="UP000309215"/>
    </source>
</evidence>
<keyword evidence="1" id="KW-0732">Signal</keyword>
<sequence>MHRRLLVKPLLLLSLVGASADCSRAQVICELVCDCMHCNDQDEILVCAQYSHQEDLADAYGCGEAWSALSICIEEKGTCDEIEFTTIENGIGNRCGAELRGLDDCIKAASAHGGFRIE</sequence>
<reference evidence="2 3" key="1">
    <citation type="submission" date="2019-04" db="EMBL/GenBank/DDBJ databases">
        <authorList>
            <person name="Li Y."/>
            <person name="Wang J."/>
        </authorList>
    </citation>
    <scope>NUCLEOTIDE SEQUENCE [LARGE SCALE GENOMIC DNA]</scope>
    <source>
        <strain evidence="2 3">DSM 14668</strain>
    </source>
</reference>
<name>A0A4U1IP29_9BACT</name>
<keyword evidence="3" id="KW-1185">Reference proteome</keyword>